<dbReference type="EMBL" id="BAAABU010000010">
    <property type="protein sequence ID" value="GAA0241111.1"/>
    <property type="molecule type" value="Genomic_DNA"/>
</dbReference>
<keyword evidence="3" id="KW-1185">Reference proteome</keyword>
<accession>A0ABN0U7E6</accession>
<feature type="region of interest" description="Disordered" evidence="1">
    <location>
        <begin position="82"/>
        <end position="110"/>
    </location>
</feature>
<sequence>MAGMARGGAGGVGRRGRCGAAREVWGGAGGVAGKTPGVAGGRRGGRQALVASAGRSGGAAQGCVEAMARRWEAGRVRGWGEGVGERSGLVGAPWRAPTSFGRGISGRSGE</sequence>
<gene>
    <name evidence="2" type="ORF">GCM10010492_45300</name>
</gene>
<organism evidence="2 3">
    <name type="scientific">Saccharothrix mutabilis subsp. mutabilis</name>
    <dbReference type="NCBI Taxonomy" id="66855"/>
    <lineage>
        <taxon>Bacteria</taxon>
        <taxon>Bacillati</taxon>
        <taxon>Actinomycetota</taxon>
        <taxon>Actinomycetes</taxon>
        <taxon>Pseudonocardiales</taxon>
        <taxon>Pseudonocardiaceae</taxon>
        <taxon>Saccharothrix</taxon>
    </lineage>
</organism>
<evidence type="ECO:0000313" key="2">
    <source>
        <dbReference type="EMBL" id="GAA0241111.1"/>
    </source>
</evidence>
<comment type="caution">
    <text evidence="2">The sequence shown here is derived from an EMBL/GenBank/DDBJ whole genome shotgun (WGS) entry which is preliminary data.</text>
</comment>
<dbReference type="Proteomes" id="UP001500416">
    <property type="component" value="Unassembled WGS sequence"/>
</dbReference>
<evidence type="ECO:0000313" key="3">
    <source>
        <dbReference type="Proteomes" id="UP001500416"/>
    </source>
</evidence>
<evidence type="ECO:0000256" key="1">
    <source>
        <dbReference type="SAM" id="MobiDB-lite"/>
    </source>
</evidence>
<protein>
    <submittedName>
        <fullName evidence="2">Uncharacterized protein</fullName>
    </submittedName>
</protein>
<name>A0ABN0U7E6_9PSEU</name>
<reference evidence="2 3" key="1">
    <citation type="journal article" date="2019" name="Int. J. Syst. Evol. Microbiol.">
        <title>The Global Catalogue of Microorganisms (GCM) 10K type strain sequencing project: providing services to taxonomists for standard genome sequencing and annotation.</title>
        <authorList>
            <consortium name="The Broad Institute Genomics Platform"/>
            <consortium name="The Broad Institute Genome Sequencing Center for Infectious Disease"/>
            <person name="Wu L."/>
            <person name="Ma J."/>
        </authorList>
    </citation>
    <scope>NUCLEOTIDE SEQUENCE [LARGE SCALE GENOMIC DNA]</scope>
    <source>
        <strain evidence="2 3">JCM 3380</strain>
    </source>
</reference>
<proteinExistence type="predicted"/>